<keyword evidence="3" id="KW-1185">Reference proteome</keyword>
<name>A0A4Z2IRR3_9TELE</name>
<organism evidence="2 3">
    <name type="scientific">Liparis tanakae</name>
    <name type="common">Tanaka's snailfish</name>
    <dbReference type="NCBI Taxonomy" id="230148"/>
    <lineage>
        <taxon>Eukaryota</taxon>
        <taxon>Metazoa</taxon>
        <taxon>Chordata</taxon>
        <taxon>Craniata</taxon>
        <taxon>Vertebrata</taxon>
        <taxon>Euteleostomi</taxon>
        <taxon>Actinopterygii</taxon>
        <taxon>Neopterygii</taxon>
        <taxon>Teleostei</taxon>
        <taxon>Neoteleostei</taxon>
        <taxon>Acanthomorphata</taxon>
        <taxon>Eupercaria</taxon>
        <taxon>Perciformes</taxon>
        <taxon>Cottioidei</taxon>
        <taxon>Cottales</taxon>
        <taxon>Liparidae</taxon>
        <taxon>Liparis</taxon>
    </lineage>
</organism>
<evidence type="ECO:0000313" key="3">
    <source>
        <dbReference type="Proteomes" id="UP000314294"/>
    </source>
</evidence>
<dbReference type="EMBL" id="SRLO01000056">
    <property type="protein sequence ID" value="TNN80224.1"/>
    <property type="molecule type" value="Genomic_DNA"/>
</dbReference>
<accession>A0A4Z2IRR3</accession>
<protein>
    <submittedName>
        <fullName evidence="2">Uncharacterized protein</fullName>
    </submittedName>
</protein>
<sequence>MAGFSVQLFPSIRSCEAGLNVGEAGLSSQNQQDCSNKAIMISDRAGSPMEALELACFNLHKARANELLHSASKNEKKGDRRGRRAARLPAEKAFSVHDMDIGFGDPAGARLRLLAG</sequence>
<feature type="region of interest" description="Disordered" evidence="1">
    <location>
        <begin position="68"/>
        <end position="89"/>
    </location>
</feature>
<proteinExistence type="predicted"/>
<comment type="caution">
    <text evidence="2">The sequence shown here is derived from an EMBL/GenBank/DDBJ whole genome shotgun (WGS) entry which is preliminary data.</text>
</comment>
<gene>
    <name evidence="2" type="ORF">EYF80_009549</name>
</gene>
<dbReference type="Proteomes" id="UP000314294">
    <property type="component" value="Unassembled WGS sequence"/>
</dbReference>
<reference evidence="2 3" key="1">
    <citation type="submission" date="2019-03" db="EMBL/GenBank/DDBJ databases">
        <title>First draft genome of Liparis tanakae, snailfish: a comprehensive survey of snailfish specific genes.</title>
        <authorList>
            <person name="Kim W."/>
            <person name="Song I."/>
            <person name="Jeong J.-H."/>
            <person name="Kim D."/>
            <person name="Kim S."/>
            <person name="Ryu S."/>
            <person name="Song J.Y."/>
            <person name="Lee S.K."/>
        </authorList>
    </citation>
    <scope>NUCLEOTIDE SEQUENCE [LARGE SCALE GENOMIC DNA]</scope>
    <source>
        <tissue evidence="2">Muscle</tissue>
    </source>
</reference>
<evidence type="ECO:0000256" key="1">
    <source>
        <dbReference type="SAM" id="MobiDB-lite"/>
    </source>
</evidence>
<evidence type="ECO:0000313" key="2">
    <source>
        <dbReference type="EMBL" id="TNN80224.1"/>
    </source>
</evidence>
<dbReference type="AlphaFoldDB" id="A0A4Z2IRR3"/>